<keyword evidence="10 16" id="KW-1133">Transmembrane helix</keyword>
<evidence type="ECO:0000256" key="7">
    <source>
        <dbReference type="ARBA" id="ARBA00022692"/>
    </source>
</evidence>
<keyword evidence="12 16" id="KW-0830">Ubiquinone</keyword>
<name>D3H5V9_AMPSQ</name>
<keyword evidence="7 16" id="KW-0812">Transmembrane</keyword>
<keyword evidence="13 16" id="KW-0496">Mitochondrion</keyword>
<keyword evidence="6 16" id="KW-0679">Respiratory chain</keyword>
<evidence type="ECO:0000256" key="13">
    <source>
        <dbReference type="ARBA" id="ARBA00023128"/>
    </source>
</evidence>
<feature type="transmembrane region" description="Helical" evidence="16">
    <location>
        <begin position="343"/>
        <end position="365"/>
    </location>
</feature>
<dbReference type="PRINTS" id="PR01437">
    <property type="entry name" value="NUOXDRDTASE4"/>
</dbReference>
<evidence type="ECO:0000256" key="2">
    <source>
        <dbReference type="ARBA" id="ARBA00009025"/>
    </source>
</evidence>
<comment type="function">
    <text evidence="16">Core subunit of the mitochondrial membrane respiratory chain NADH dehydrogenase (Complex I) which catalyzes electron transfer from NADH through the respiratory chain, using ubiquinone as an electron acceptor. Essential for the catalytic activity and assembly of complex I.</text>
</comment>
<evidence type="ECO:0000256" key="16">
    <source>
        <dbReference type="RuleBase" id="RU003297"/>
    </source>
</evidence>
<feature type="transmembrane region" description="Helical" evidence="16">
    <location>
        <begin position="426"/>
        <end position="446"/>
    </location>
</feature>
<feature type="transmembrane region" description="Helical" evidence="16">
    <location>
        <begin position="56"/>
        <end position="75"/>
    </location>
</feature>
<evidence type="ECO:0000256" key="8">
    <source>
        <dbReference type="ARBA" id="ARBA00022967"/>
    </source>
</evidence>
<dbReference type="InterPro" id="IPR003918">
    <property type="entry name" value="NADH_UbQ_OxRdtase"/>
</dbReference>
<gene>
    <name evidence="19" type="primary">NADH4</name>
</gene>
<evidence type="ECO:0000256" key="6">
    <source>
        <dbReference type="ARBA" id="ARBA00022660"/>
    </source>
</evidence>
<evidence type="ECO:0000313" key="19">
    <source>
        <dbReference type="EMBL" id="CBH40133.1"/>
    </source>
</evidence>
<comment type="catalytic activity">
    <reaction evidence="15 16">
        <text>a ubiquinone + NADH + 5 H(+)(in) = a ubiquinol + NAD(+) + 4 H(+)(out)</text>
        <dbReference type="Rhea" id="RHEA:29091"/>
        <dbReference type="Rhea" id="RHEA-COMP:9565"/>
        <dbReference type="Rhea" id="RHEA-COMP:9566"/>
        <dbReference type="ChEBI" id="CHEBI:15378"/>
        <dbReference type="ChEBI" id="CHEBI:16389"/>
        <dbReference type="ChEBI" id="CHEBI:17976"/>
        <dbReference type="ChEBI" id="CHEBI:57540"/>
        <dbReference type="ChEBI" id="CHEBI:57945"/>
        <dbReference type="EC" id="7.1.1.2"/>
    </reaction>
</comment>
<evidence type="ECO:0000256" key="9">
    <source>
        <dbReference type="ARBA" id="ARBA00022982"/>
    </source>
</evidence>
<feature type="transmembrane region" description="Helical" evidence="16">
    <location>
        <begin position="87"/>
        <end position="105"/>
    </location>
</feature>
<dbReference type="AlphaFoldDB" id="D3H5V9"/>
<feature type="transmembrane region" description="Helical" evidence="16">
    <location>
        <begin position="277"/>
        <end position="293"/>
    </location>
</feature>
<feature type="transmembrane region" description="Helical" evidence="16">
    <location>
        <begin position="111"/>
        <end position="128"/>
    </location>
</feature>
<evidence type="ECO:0000259" key="17">
    <source>
        <dbReference type="Pfam" id="PF00361"/>
    </source>
</evidence>
<keyword evidence="11 16" id="KW-0520">NAD</keyword>
<evidence type="ECO:0000256" key="4">
    <source>
        <dbReference type="ARBA" id="ARBA00021006"/>
    </source>
</evidence>
<dbReference type="GO" id="GO:0008137">
    <property type="term" value="F:NADH dehydrogenase (ubiquinone) activity"/>
    <property type="evidence" value="ECO:0007669"/>
    <property type="project" value="UniProtKB-UniRule"/>
</dbReference>
<dbReference type="EMBL" id="FN562578">
    <property type="protein sequence ID" value="CBH40133.1"/>
    <property type="molecule type" value="Genomic_DNA"/>
</dbReference>
<organism evidence="19">
    <name type="scientific">Amphipholis squamata</name>
    <name type="common">Dwarf brittle Star</name>
    <name type="synonym">Asterias squamata</name>
    <dbReference type="NCBI Taxonomy" id="48271"/>
    <lineage>
        <taxon>Eukaryota</taxon>
        <taxon>Metazoa</taxon>
        <taxon>Echinodermata</taxon>
        <taxon>Eleutherozoa</taxon>
        <taxon>Asterozoa</taxon>
        <taxon>Ophiuroidea</taxon>
        <taxon>Myophiuroidea</taxon>
        <taxon>Metophiurida</taxon>
        <taxon>Ophintegrida</taxon>
        <taxon>Amphilepidida</taxon>
        <taxon>Ophiurina</taxon>
        <taxon>Gnathophiurina</taxon>
        <taxon>Amphiuroidea</taxon>
        <taxon>Amphiuridae</taxon>
        <taxon>Amphipholis</taxon>
    </lineage>
</organism>
<dbReference type="Pfam" id="PF00361">
    <property type="entry name" value="Proton_antipo_M"/>
    <property type="match status" value="1"/>
</dbReference>
<dbReference type="PANTHER" id="PTHR43507">
    <property type="entry name" value="NADH-UBIQUINONE OXIDOREDUCTASE CHAIN 4"/>
    <property type="match status" value="1"/>
</dbReference>
<evidence type="ECO:0000256" key="1">
    <source>
        <dbReference type="ARBA" id="ARBA00004225"/>
    </source>
</evidence>
<dbReference type="GO" id="GO:0031966">
    <property type="term" value="C:mitochondrial membrane"/>
    <property type="evidence" value="ECO:0007669"/>
    <property type="project" value="UniProtKB-SubCell"/>
</dbReference>
<comment type="subcellular location">
    <subcellularLocation>
        <location evidence="1 16">Mitochondrion membrane</location>
        <topology evidence="1 16">Multi-pass membrane protein</topology>
    </subcellularLocation>
</comment>
<reference evidence="19" key="1">
    <citation type="journal article" date="2010" name="Mol. Phylogenet. Evol.">
        <title>Mitochondrial genome evolution in Ophiuroidea, Echinoidea, and Holothuroidea: Insights in phylogenetic relationships of Echinodermata.</title>
        <authorList>
            <person name="Perseke M."/>
            <person name="Bernhard D."/>
            <person name="Fritzsch G."/>
            <person name="Bruemmer F."/>
            <person name="Stadler P.F."/>
            <person name="Schlegel M."/>
        </authorList>
    </citation>
    <scope>NUCLEOTIDE SEQUENCE</scope>
</reference>
<evidence type="ECO:0000256" key="11">
    <source>
        <dbReference type="ARBA" id="ARBA00023027"/>
    </source>
</evidence>
<evidence type="ECO:0000256" key="12">
    <source>
        <dbReference type="ARBA" id="ARBA00023075"/>
    </source>
</evidence>
<keyword evidence="9 16" id="KW-0249">Electron transport</keyword>
<feature type="transmembrane region" description="Helical" evidence="16">
    <location>
        <begin position="299"/>
        <end position="322"/>
    </location>
</feature>
<dbReference type="GO" id="GO:0015990">
    <property type="term" value="P:electron transport coupled proton transport"/>
    <property type="evidence" value="ECO:0007669"/>
    <property type="project" value="TreeGrafter"/>
</dbReference>
<dbReference type="GO" id="GO:0003954">
    <property type="term" value="F:NADH dehydrogenase activity"/>
    <property type="evidence" value="ECO:0007669"/>
    <property type="project" value="TreeGrafter"/>
</dbReference>
<feature type="transmembrane region" description="Helical" evidence="16">
    <location>
        <begin position="252"/>
        <end position="270"/>
    </location>
</feature>
<proteinExistence type="inferred from homology"/>
<dbReference type="InterPro" id="IPR000260">
    <property type="entry name" value="NADH4_N"/>
</dbReference>
<sequence length="448" mass="49795">MLSLILTILGVVITLPFITKNNIWPTIISQTSITFMLSSQLIVNNNISLTFNNDNISTPLIILSFWLIPVSLLASVGHLQNNSSNNIRLFITLTLIILIALIITFSTTNLILFFIGFETTLIPTLFLITRWGMQQERIEAGYYFVFYTLISSLPLLLSLITIYNNESHLSIPLFHLYNNIFTSNIIIIFCILAFLVKVPIFGLHLWLPKAHVEAPVAGSMILAAILLKLGGYGFIRLISIFTEIFQNSISNIITPFCCWGGALTSIICITQTDLKSLIAYSSVSHMSFMIAGISPLSNWGLSGGIIVMIAHGLVSSALFCIANIYYERTGTRNLSVNRGIKSIFLILPTFWLLFASANLGLPPFPNAIGELLIFSSIVNNSLTNFIPALIGISFTGIFSLIIYQQLNSGSLFKWNNINIMINEREYSTLFLHALPLIILIINPNIISF</sequence>
<dbReference type="Pfam" id="PF01059">
    <property type="entry name" value="Oxidored_q5_N"/>
    <property type="match status" value="1"/>
</dbReference>
<feature type="domain" description="NADH:quinone oxidoreductase/Mrp antiporter transmembrane" evidence="17">
    <location>
        <begin position="108"/>
        <end position="392"/>
    </location>
</feature>
<comment type="similarity">
    <text evidence="2 16">Belongs to the complex I subunit 4 family.</text>
</comment>
<feature type="domain" description="NADH:ubiquinone oxidoreductase chain 4 N-terminal" evidence="18">
    <location>
        <begin position="1"/>
        <end position="104"/>
    </location>
</feature>
<keyword evidence="8" id="KW-1278">Translocase</keyword>
<protein>
    <recommendedName>
        <fullName evidence="4 16">NADH-ubiquinone oxidoreductase chain 4</fullName>
        <ecNumber evidence="3 16">7.1.1.2</ecNumber>
    </recommendedName>
</protein>
<evidence type="ECO:0000256" key="3">
    <source>
        <dbReference type="ARBA" id="ARBA00012944"/>
    </source>
</evidence>
<feature type="transmembrane region" description="Helical" evidence="16">
    <location>
        <begin position="140"/>
        <end position="163"/>
    </location>
</feature>
<feature type="transmembrane region" description="Helical" evidence="16">
    <location>
        <begin position="183"/>
        <end position="207"/>
    </location>
</feature>
<dbReference type="EC" id="7.1.1.2" evidence="3 16"/>
<evidence type="ECO:0000256" key="15">
    <source>
        <dbReference type="ARBA" id="ARBA00049551"/>
    </source>
</evidence>
<evidence type="ECO:0000256" key="5">
    <source>
        <dbReference type="ARBA" id="ARBA00022448"/>
    </source>
</evidence>
<evidence type="ECO:0000256" key="10">
    <source>
        <dbReference type="ARBA" id="ARBA00022989"/>
    </source>
</evidence>
<evidence type="ECO:0000256" key="14">
    <source>
        <dbReference type="ARBA" id="ARBA00023136"/>
    </source>
</evidence>
<keyword evidence="5 16" id="KW-0813">Transport</keyword>
<dbReference type="PANTHER" id="PTHR43507:SF20">
    <property type="entry name" value="NADH-UBIQUINONE OXIDOREDUCTASE CHAIN 4"/>
    <property type="match status" value="1"/>
</dbReference>
<geneLocation type="mitochondrion" evidence="19"/>
<dbReference type="GO" id="GO:0042773">
    <property type="term" value="P:ATP synthesis coupled electron transport"/>
    <property type="evidence" value="ECO:0007669"/>
    <property type="project" value="InterPro"/>
</dbReference>
<accession>D3H5V9</accession>
<feature type="transmembrane region" description="Helical" evidence="16">
    <location>
        <begin position="385"/>
        <end position="406"/>
    </location>
</feature>
<dbReference type="GO" id="GO:0048039">
    <property type="term" value="F:ubiquinone binding"/>
    <property type="evidence" value="ECO:0007669"/>
    <property type="project" value="TreeGrafter"/>
</dbReference>
<keyword evidence="14 16" id="KW-0472">Membrane</keyword>
<dbReference type="NCBIfam" id="TIGR01972">
    <property type="entry name" value="NDH_I_M"/>
    <property type="match status" value="1"/>
</dbReference>
<evidence type="ECO:0000259" key="18">
    <source>
        <dbReference type="Pfam" id="PF01059"/>
    </source>
</evidence>
<dbReference type="InterPro" id="IPR001750">
    <property type="entry name" value="ND/Mrp_TM"/>
</dbReference>
<feature type="transmembrane region" description="Helical" evidence="16">
    <location>
        <begin position="219"/>
        <end position="240"/>
    </location>
</feature>
<dbReference type="InterPro" id="IPR010227">
    <property type="entry name" value="NADH_Q_OxRdtase_chainM/4"/>
</dbReference>